<reference evidence="1" key="1">
    <citation type="journal article" date="2020" name="Stud. Mycol.">
        <title>101 Dothideomycetes genomes: a test case for predicting lifestyles and emergence of pathogens.</title>
        <authorList>
            <person name="Haridas S."/>
            <person name="Albert R."/>
            <person name="Binder M."/>
            <person name="Bloem J."/>
            <person name="Labutti K."/>
            <person name="Salamov A."/>
            <person name="Andreopoulos B."/>
            <person name="Baker S."/>
            <person name="Barry K."/>
            <person name="Bills G."/>
            <person name="Bluhm B."/>
            <person name="Cannon C."/>
            <person name="Castanera R."/>
            <person name="Culley D."/>
            <person name="Daum C."/>
            <person name="Ezra D."/>
            <person name="Gonzalez J."/>
            <person name="Henrissat B."/>
            <person name="Kuo A."/>
            <person name="Liang C."/>
            <person name="Lipzen A."/>
            <person name="Lutzoni F."/>
            <person name="Magnuson J."/>
            <person name="Mondo S."/>
            <person name="Nolan M."/>
            <person name="Ohm R."/>
            <person name="Pangilinan J."/>
            <person name="Park H.-J."/>
            <person name="Ramirez L."/>
            <person name="Alfaro M."/>
            <person name="Sun H."/>
            <person name="Tritt A."/>
            <person name="Yoshinaga Y."/>
            <person name="Zwiers L.-H."/>
            <person name="Turgeon B."/>
            <person name="Goodwin S."/>
            <person name="Spatafora J."/>
            <person name="Crous P."/>
            <person name="Grigoriev I."/>
        </authorList>
    </citation>
    <scope>NUCLEOTIDE SEQUENCE</scope>
    <source>
        <strain evidence="1">CBS 675.92</strain>
    </source>
</reference>
<evidence type="ECO:0000313" key="1">
    <source>
        <dbReference type="EMBL" id="KAF1960328.1"/>
    </source>
</evidence>
<name>A0A6A5U6M3_9PLEO</name>
<dbReference type="AlphaFoldDB" id="A0A6A5U6M3"/>
<accession>A0A6A5U6M3</accession>
<sequence>MRSYSGVQLFWPFSTASMEGCMAWLVTSYPRWTRQYLLGDARLLVTDRLSTASICSLFDTHPDERDSKAAFLYAQTNPSNLLKGLSPFGNPTATAKSNWRFGSFKEHFFGVSVYIILQ</sequence>
<protein>
    <submittedName>
        <fullName evidence="1">Uncharacterized protein</fullName>
    </submittedName>
</protein>
<evidence type="ECO:0000313" key="2">
    <source>
        <dbReference type="Proteomes" id="UP000800035"/>
    </source>
</evidence>
<dbReference type="EMBL" id="ML976983">
    <property type="protein sequence ID" value="KAF1960328.1"/>
    <property type="molecule type" value="Genomic_DNA"/>
</dbReference>
<dbReference type="Proteomes" id="UP000800035">
    <property type="component" value="Unassembled WGS sequence"/>
</dbReference>
<keyword evidence="2" id="KW-1185">Reference proteome</keyword>
<gene>
    <name evidence="1" type="ORF">CC80DRAFT_291711</name>
</gene>
<organism evidence="1 2">
    <name type="scientific">Byssothecium circinans</name>
    <dbReference type="NCBI Taxonomy" id="147558"/>
    <lineage>
        <taxon>Eukaryota</taxon>
        <taxon>Fungi</taxon>
        <taxon>Dikarya</taxon>
        <taxon>Ascomycota</taxon>
        <taxon>Pezizomycotina</taxon>
        <taxon>Dothideomycetes</taxon>
        <taxon>Pleosporomycetidae</taxon>
        <taxon>Pleosporales</taxon>
        <taxon>Massarineae</taxon>
        <taxon>Massarinaceae</taxon>
        <taxon>Byssothecium</taxon>
    </lineage>
</organism>
<proteinExistence type="predicted"/>